<sequence length="98" mass="10962">MSTQVGVESVFWGCDSPYLGTPLYMSPESVRYGVVERSLDLWSLEVPESLPWEARQFLETCFARNPVERGSASGLLKHPFLLRGVSDENKVVVTKDLA</sequence>
<evidence type="ECO:0000313" key="2">
    <source>
        <dbReference type="Proteomes" id="UP000886595"/>
    </source>
</evidence>
<organism evidence="1 2">
    <name type="scientific">Brassica carinata</name>
    <name type="common">Ethiopian mustard</name>
    <name type="synonym">Abyssinian cabbage</name>
    <dbReference type="NCBI Taxonomy" id="52824"/>
    <lineage>
        <taxon>Eukaryota</taxon>
        <taxon>Viridiplantae</taxon>
        <taxon>Streptophyta</taxon>
        <taxon>Embryophyta</taxon>
        <taxon>Tracheophyta</taxon>
        <taxon>Spermatophyta</taxon>
        <taxon>Magnoliopsida</taxon>
        <taxon>eudicotyledons</taxon>
        <taxon>Gunneridae</taxon>
        <taxon>Pentapetalae</taxon>
        <taxon>rosids</taxon>
        <taxon>malvids</taxon>
        <taxon>Brassicales</taxon>
        <taxon>Brassicaceae</taxon>
        <taxon>Brassiceae</taxon>
        <taxon>Brassica</taxon>
    </lineage>
</organism>
<gene>
    <name evidence="1" type="ORF">Bca52824_048740</name>
</gene>
<name>A0A8X7RIY7_BRACI</name>
<protein>
    <recommendedName>
        <fullName evidence="3">Protein kinase domain-containing protein</fullName>
    </recommendedName>
</protein>
<dbReference type="PANTHER" id="PTHR48011">
    <property type="entry name" value="CCR4-NOT TRANSCRIPTIONAL COMPLEX SUBUNIT CAF120-RELATED"/>
    <property type="match status" value="1"/>
</dbReference>
<accession>A0A8X7RIY7</accession>
<evidence type="ECO:0000313" key="1">
    <source>
        <dbReference type="EMBL" id="KAG2289136.1"/>
    </source>
</evidence>
<proteinExistence type="predicted"/>
<dbReference type="SUPFAM" id="SSF56112">
    <property type="entry name" value="Protein kinase-like (PK-like)"/>
    <property type="match status" value="1"/>
</dbReference>
<dbReference type="InterPro" id="IPR011009">
    <property type="entry name" value="Kinase-like_dom_sf"/>
</dbReference>
<dbReference type="EMBL" id="JAAMPC010000010">
    <property type="protein sequence ID" value="KAG2289136.1"/>
    <property type="molecule type" value="Genomic_DNA"/>
</dbReference>
<dbReference type="GO" id="GO:0007165">
    <property type="term" value="P:signal transduction"/>
    <property type="evidence" value="ECO:0007669"/>
    <property type="project" value="TreeGrafter"/>
</dbReference>
<dbReference type="AlphaFoldDB" id="A0A8X7RIY7"/>
<dbReference type="PANTHER" id="PTHR48011:SF46">
    <property type="entry name" value="PROTEIN KINASE DOMAIN-CONTAINING PROTEIN"/>
    <property type="match status" value="1"/>
</dbReference>
<dbReference type="Proteomes" id="UP000886595">
    <property type="component" value="Unassembled WGS sequence"/>
</dbReference>
<dbReference type="InterPro" id="IPR052751">
    <property type="entry name" value="Plant_MAPKKK"/>
</dbReference>
<dbReference type="Gene3D" id="1.10.510.10">
    <property type="entry name" value="Transferase(Phosphotransferase) domain 1"/>
    <property type="match status" value="1"/>
</dbReference>
<evidence type="ECO:0008006" key="3">
    <source>
        <dbReference type="Google" id="ProtNLM"/>
    </source>
</evidence>
<keyword evidence="2" id="KW-1185">Reference proteome</keyword>
<comment type="caution">
    <text evidence="1">The sequence shown here is derived from an EMBL/GenBank/DDBJ whole genome shotgun (WGS) entry which is preliminary data.</text>
</comment>
<dbReference type="OrthoDB" id="25592at2759"/>
<dbReference type="GO" id="GO:0004672">
    <property type="term" value="F:protein kinase activity"/>
    <property type="evidence" value="ECO:0007669"/>
    <property type="project" value="TreeGrafter"/>
</dbReference>
<reference evidence="1 2" key="1">
    <citation type="submission" date="2020-02" db="EMBL/GenBank/DDBJ databases">
        <authorList>
            <person name="Ma Q."/>
            <person name="Huang Y."/>
            <person name="Song X."/>
            <person name="Pei D."/>
        </authorList>
    </citation>
    <scope>NUCLEOTIDE SEQUENCE [LARGE SCALE GENOMIC DNA]</scope>
    <source>
        <strain evidence="1">Sxm20200214</strain>
        <tissue evidence="1">Leaf</tissue>
    </source>
</reference>